<protein>
    <submittedName>
        <fullName evidence="2">Thiol-disulfide isomerase or thioredoxin</fullName>
    </submittedName>
</protein>
<dbReference type="STRING" id="996166.SAMN05192554_11545"/>
<dbReference type="PROSITE" id="PS51257">
    <property type="entry name" value="PROKAR_LIPOPROTEIN"/>
    <property type="match status" value="1"/>
</dbReference>
<dbReference type="InterPro" id="IPR050553">
    <property type="entry name" value="Thioredoxin_ResA/DsbE_sf"/>
</dbReference>
<dbReference type="InterPro" id="IPR036249">
    <property type="entry name" value="Thioredoxin-like_sf"/>
</dbReference>
<evidence type="ECO:0000259" key="1">
    <source>
        <dbReference type="PROSITE" id="PS51352"/>
    </source>
</evidence>
<dbReference type="GO" id="GO:0016853">
    <property type="term" value="F:isomerase activity"/>
    <property type="evidence" value="ECO:0007669"/>
    <property type="project" value="UniProtKB-KW"/>
</dbReference>
<proteinExistence type="predicted"/>
<dbReference type="InterPro" id="IPR013740">
    <property type="entry name" value="Redoxin"/>
</dbReference>
<dbReference type="CDD" id="cd02966">
    <property type="entry name" value="TlpA_like_family"/>
    <property type="match status" value="1"/>
</dbReference>
<reference evidence="2 3" key="1">
    <citation type="submission" date="2016-10" db="EMBL/GenBank/DDBJ databases">
        <authorList>
            <person name="de Groot N.N."/>
        </authorList>
    </citation>
    <scope>NUCLEOTIDE SEQUENCE [LARGE SCALE GENOMIC DNA]</scope>
    <source>
        <strain evidence="3">EB21,IBRC-M 10013,KCTC 4048</strain>
    </source>
</reference>
<gene>
    <name evidence="2" type="ORF">SAMN05192554_11545</name>
</gene>
<dbReference type="SUPFAM" id="SSF52833">
    <property type="entry name" value="Thioredoxin-like"/>
    <property type="match status" value="1"/>
</dbReference>
<accession>A0A1G9YPG6</accession>
<keyword evidence="2" id="KW-0413">Isomerase</keyword>
<feature type="domain" description="Thioredoxin" evidence="1">
    <location>
        <begin position="33"/>
        <end position="179"/>
    </location>
</feature>
<evidence type="ECO:0000313" key="3">
    <source>
        <dbReference type="Proteomes" id="UP000199370"/>
    </source>
</evidence>
<dbReference type="GO" id="GO:0016491">
    <property type="term" value="F:oxidoreductase activity"/>
    <property type="evidence" value="ECO:0007669"/>
    <property type="project" value="InterPro"/>
</dbReference>
<evidence type="ECO:0000313" key="2">
    <source>
        <dbReference type="EMBL" id="SDN10383.1"/>
    </source>
</evidence>
<dbReference type="InterPro" id="IPR013766">
    <property type="entry name" value="Thioredoxin_domain"/>
</dbReference>
<dbReference type="Pfam" id="PF08534">
    <property type="entry name" value="Redoxin"/>
    <property type="match status" value="1"/>
</dbReference>
<sequence length="183" mass="18801">MTGVRRRELLGAVAAATTVATAGCNSLGRTLTGDDGDDPESVTVETIDASGSRAGSTVVPEPGRVTFVEFFATTCPICASQMSVVGDAYRQTGEDVQFLSVTSEPVGLTVSREDVAAWWDDHDGGWPVGVDDGVALARKYGATSIPTAVVVAPDGTVAWSHTGRTTASRIVAEIRAAGGDSTP</sequence>
<dbReference type="PANTHER" id="PTHR42852:SF17">
    <property type="entry name" value="THIOREDOXIN-LIKE PROTEIN HI_1115"/>
    <property type="match status" value="1"/>
</dbReference>
<dbReference type="PROSITE" id="PS51352">
    <property type="entry name" value="THIOREDOXIN_2"/>
    <property type="match status" value="1"/>
</dbReference>
<dbReference type="EMBL" id="FNIA01000015">
    <property type="protein sequence ID" value="SDN10383.1"/>
    <property type="molecule type" value="Genomic_DNA"/>
</dbReference>
<dbReference type="PANTHER" id="PTHR42852">
    <property type="entry name" value="THIOL:DISULFIDE INTERCHANGE PROTEIN DSBE"/>
    <property type="match status" value="1"/>
</dbReference>
<organism evidence="2 3">
    <name type="scientific">Haloarchaeobius iranensis</name>
    <dbReference type="NCBI Taxonomy" id="996166"/>
    <lineage>
        <taxon>Archaea</taxon>
        <taxon>Methanobacteriati</taxon>
        <taxon>Methanobacteriota</taxon>
        <taxon>Stenosarchaea group</taxon>
        <taxon>Halobacteria</taxon>
        <taxon>Halobacteriales</taxon>
        <taxon>Halorubellaceae</taxon>
        <taxon>Haloarchaeobius</taxon>
    </lineage>
</organism>
<dbReference type="AlphaFoldDB" id="A0A1G9YPG6"/>
<name>A0A1G9YPG6_9EURY</name>
<keyword evidence="3" id="KW-1185">Reference proteome</keyword>
<dbReference type="Proteomes" id="UP000199370">
    <property type="component" value="Unassembled WGS sequence"/>
</dbReference>
<dbReference type="Gene3D" id="3.40.30.10">
    <property type="entry name" value="Glutaredoxin"/>
    <property type="match status" value="1"/>
</dbReference>